<dbReference type="NCBIfam" id="TIGR01470">
    <property type="entry name" value="cysG_Nterm"/>
    <property type="match status" value="1"/>
</dbReference>
<dbReference type="InterPro" id="IPR036291">
    <property type="entry name" value="NAD(P)-bd_dom_sf"/>
</dbReference>
<dbReference type="EC" id="1.3.1.76" evidence="2"/>
<evidence type="ECO:0000313" key="7">
    <source>
        <dbReference type="EMBL" id="GGA36450.1"/>
    </source>
</evidence>
<dbReference type="PANTHER" id="PTHR35330:SF1">
    <property type="entry name" value="SIROHEME BIOSYNTHESIS PROTEIN MET8"/>
    <property type="match status" value="1"/>
</dbReference>
<proteinExistence type="predicted"/>
<evidence type="ECO:0000256" key="4">
    <source>
        <dbReference type="ARBA" id="ARBA00023027"/>
    </source>
</evidence>
<dbReference type="RefSeq" id="WP_094093938.1">
    <property type="nucleotide sequence ID" value="NZ_BMHF01000006.1"/>
</dbReference>
<evidence type="ECO:0000256" key="2">
    <source>
        <dbReference type="ARBA" id="ARBA00012400"/>
    </source>
</evidence>
<dbReference type="EMBL" id="BMHF01000006">
    <property type="protein sequence ID" value="GGA36450.1"/>
    <property type="molecule type" value="Genomic_DNA"/>
</dbReference>
<name>A0ABQ1G5E9_9BACL</name>
<evidence type="ECO:0000313" key="8">
    <source>
        <dbReference type="Proteomes" id="UP000609323"/>
    </source>
</evidence>
<comment type="catalytic activity">
    <reaction evidence="6">
        <text>precorrin-2 + NAD(+) = sirohydrochlorin + NADH + 2 H(+)</text>
        <dbReference type="Rhea" id="RHEA:15613"/>
        <dbReference type="ChEBI" id="CHEBI:15378"/>
        <dbReference type="ChEBI" id="CHEBI:57540"/>
        <dbReference type="ChEBI" id="CHEBI:57945"/>
        <dbReference type="ChEBI" id="CHEBI:58351"/>
        <dbReference type="ChEBI" id="CHEBI:58827"/>
        <dbReference type="EC" id="1.3.1.76"/>
    </reaction>
</comment>
<dbReference type="Gene3D" id="3.40.50.720">
    <property type="entry name" value="NAD(P)-binding Rossmann-like Domain"/>
    <property type="match status" value="1"/>
</dbReference>
<keyword evidence="8" id="KW-1185">Reference proteome</keyword>
<reference evidence="8" key="1">
    <citation type="journal article" date="2019" name="Int. J. Syst. Evol. Microbiol.">
        <title>The Global Catalogue of Microorganisms (GCM) 10K type strain sequencing project: providing services to taxonomists for standard genome sequencing and annotation.</title>
        <authorList>
            <consortium name="The Broad Institute Genomics Platform"/>
            <consortium name="The Broad Institute Genome Sequencing Center for Infectious Disease"/>
            <person name="Wu L."/>
            <person name="Ma J."/>
        </authorList>
    </citation>
    <scope>NUCLEOTIDE SEQUENCE [LARGE SCALE GENOMIC DNA]</scope>
    <source>
        <strain evidence="8">CGMCC 1.15044</strain>
    </source>
</reference>
<sequence length="216" mass="23795">MAHYIPIMLDCEGLKGVIIGGGRIAARKAAPLLEGGAELTVISPALGSELEQKRQAGPGQITWINRLYEAGDLKGSGAAIVYACTPDPIVNRNVAEEARELHIPVNVATRSSDGSFITPTVIRRGDLVLSVSASGASPVLVRSITNELNERFGEEYALYLEFWRTVRERVKRQVADPARRVYLLNKLGELDIWEQIRAGEFRVWSEGQIDEWIVKG</sequence>
<evidence type="ECO:0000256" key="6">
    <source>
        <dbReference type="ARBA" id="ARBA00047561"/>
    </source>
</evidence>
<accession>A0ABQ1G5E9</accession>
<comment type="pathway">
    <text evidence="1">Porphyrin-containing compound metabolism; siroheme biosynthesis; sirohydrochlorin from precorrin-2: step 1/1.</text>
</comment>
<evidence type="ECO:0000256" key="5">
    <source>
        <dbReference type="ARBA" id="ARBA00023244"/>
    </source>
</evidence>
<dbReference type="Gene3D" id="1.10.8.610">
    <property type="entry name" value="SirC, precorrin-2 dehydrogenase, C-terminal helical domain-like"/>
    <property type="match status" value="1"/>
</dbReference>
<dbReference type="SUPFAM" id="SSF75615">
    <property type="entry name" value="Siroheme synthase middle domains-like"/>
    <property type="match status" value="1"/>
</dbReference>
<organism evidence="7 8">
    <name type="scientific">Paenibacillus physcomitrellae</name>
    <dbReference type="NCBI Taxonomy" id="1619311"/>
    <lineage>
        <taxon>Bacteria</taxon>
        <taxon>Bacillati</taxon>
        <taxon>Bacillota</taxon>
        <taxon>Bacilli</taxon>
        <taxon>Bacillales</taxon>
        <taxon>Paenibacillaceae</taxon>
        <taxon>Paenibacillus</taxon>
    </lineage>
</organism>
<keyword evidence="4" id="KW-0520">NAD</keyword>
<dbReference type="SUPFAM" id="SSF51735">
    <property type="entry name" value="NAD(P)-binding Rossmann-fold domains"/>
    <property type="match status" value="1"/>
</dbReference>
<dbReference type="InterPro" id="IPR042518">
    <property type="entry name" value="SirC_C"/>
</dbReference>
<evidence type="ECO:0000256" key="3">
    <source>
        <dbReference type="ARBA" id="ARBA00023002"/>
    </source>
</evidence>
<keyword evidence="5" id="KW-0627">Porphyrin biosynthesis</keyword>
<dbReference type="PANTHER" id="PTHR35330">
    <property type="entry name" value="SIROHEME BIOSYNTHESIS PROTEIN MET8"/>
    <property type="match status" value="1"/>
</dbReference>
<gene>
    <name evidence="7" type="primary">cysG</name>
    <name evidence="7" type="ORF">GCM10010917_22060</name>
</gene>
<comment type="caution">
    <text evidence="7">The sequence shown here is derived from an EMBL/GenBank/DDBJ whole genome shotgun (WGS) entry which is preliminary data.</text>
</comment>
<dbReference type="InterPro" id="IPR028161">
    <property type="entry name" value="Met8-like"/>
</dbReference>
<dbReference type="Proteomes" id="UP000609323">
    <property type="component" value="Unassembled WGS sequence"/>
</dbReference>
<dbReference type="InterPro" id="IPR006367">
    <property type="entry name" value="Sirohaem_synthase_N"/>
</dbReference>
<keyword evidence="3" id="KW-0560">Oxidoreductase</keyword>
<evidence type="ECO:0000256" key="1">
    <source>
        <dbReference type="ARBA" id="ARBA00005010"/>
    </source>
</evidence>
<protein>
    <recommendedName>
        <fullName evidence="2">precorrin-2 dehydrogenase</fullName>
        <ecNumber evidence="2">1.3.1.76</ecNumber>
    </recommendedName>
</protein>
<dbReference type="Pfam" id="PF13241">
    <property type="entry name" value="NAD_binding_7"/>
    <property type="match status" value="1"/>
</dbReference>